<dbReference type="EMBL" id="HBEO01016272">
    <property type="protein sequence ID" value="CAD8485270.1"/>
    <property type="molecule type" value="Transcribed_RNA"/>
</dbReference>
<name>A0A7S0HMB7_9CRYP</name>
<reference evidence="1" key="1">
    <citation type="submission" date="2021-01" db="EMBL/GenBank/DDBJ databases">
        <authorList>
            <person name="Corre E."/>
            <person name="Pelletier E."/>
            <person name="Niang G."/>
            <person name="Scheremetjew M."/>
            <person name="Finn R."/>
            <person name="Kale V."/>
            <person name="Holt S."/>
            <person name="Cochrane G."/>
            <person name="Meng A."/>
            <person name="Brown T."/>
            <person name="Cohen L."/>
        </authorList>
    </citation>
    <scope>NUCLEOTIDE SEQUENCE</scope>
    <source>
        <strain evidence="1">CCMP325</strain>
    </source>
</reference>
<gene>
    <name evidence="1" type="ORF">HPHI1048_LOCUS11106</name>
</gene>
<proteinExistence type="predicted"/>
<dbReference type="AlphaFoldDB" id="A0A7S0HMB7"/>
<evidence type="ECO:0000313" key="1">
    <source>
        <dbReference type="EMBL" id="CAD8485270.1"/>
    </source>
</evidence>
<organism evidence="1">
    <name type="scientific">Hanusia phi</name>
    <dbReference type="NCBI Taxonomy" id="3032"/>
    <lineage>
        <taxon>Eukaryota</taxon>
        <taxon>Cryptophyceae</taxon>
        <taxon>Pyrenomonadales</taxon>
        <taxon>Geminigeraceae</taxon>
        <taxon>Hanusia</taxon>
    </lineage>
</organism>
<protein>
    <submittedName>
        <fullName evidence="1">Uncharacterized protein</fullName>
    </submittedName>
</protein>
<accession>A0A7S0HMB7</accession>
<sequence length="242" mass="27587">MEIGDAEFIMLHKISMMQRCIEVGQKVSNEGLFVDAVSGRELSPLLPKPSDQFDESSYNFLVNLNDSPAQSAADTDLRSLTSEENEISPDNWDIRTVSSIQDIIKPQNLNERSFDNISSKQAIVSETLTPVLPEKQIRSAYVKNNMQNILMKVLTSFDSFVIRFGFDHENSEMECENSEQQDLQNRAESAHSSSFGPSVLTWSFKNMDHILAVYFLEPFLFFVDRRLFNPLMNLISTVLRES</sequence>